<reference evidence="2 3" key="1">
    <citation type="journal article" date="2016" name="Nat. Commun.">
        <title>Thousands of microbial genomes shed light on interconnected biogeochemical processes in an aquifer system.</title>
        <authorList>
            <person name="Anantharaman K."/>
            <person name="Brown C.T."/>
            <person name="Hug L.A."/>
            <person name="Sharon I."/>
            <person name="Castelle C.J."/>
            <person name="Probst A.J."/>
            <person name="Thomas B.C."/>
            <person name="Singh A."/>
            <person name="Wilkins M.J."/>
            <person name="Karaoz U."/>
            <person name="Brodie E.L."/>
            <person name="Williams K.H."/>
            <person name="Hubbard S.S."/>
            <person name="Banfield J.F."/>
        </authorList>
    </citation>
    <scope>NUCLEOTIDE SEQUENCE [LARGE SCALE GENOMIC DNA]</scope>
</reference>
<feature type="transmembrane region" description="Helical" evidence="1">
    <location>
        <begin position="21"/>
        <end position="39"/>
    </location>
</feature>
<keyword evidence="1" id="KW-0472">Membrane</keyword>
<organism evidence="2 3">
    <name type="scientific">Candidatus Woykebacteria bacterium RIFCSPHIGHO2_02_FULL_43_16b</name>
    <dbReference type="NCBI Taxonomy" id="1802601"/>
    <lineage>
        <taxon>Bacteria</taxon>
        <taxon>Candidatus Woykeibacteriota</taxon>
    </lineage>
</organism>
<evidence type="ECO:0000256" key="1">
    <source>
        <dbReference type="SAM" id="Phobius"/>
    </source>
</evidence>
<evidence type="ECO:0000313" key="2">
    <source>
        <dbReference type="EMBL" id="OGY28773.1"/>
    </source>
</evidence>
<name>A0A1G1WM75_9BACT</name>
<dbReference type="Proteomes" id="UP000177821">
    <property type="component" value="Unassembled WGS sequence"/>
</dbReference>
<sequence>MRCFYLAFLWHSKEKNRRNSIMSRIRWIGIGLAILFAIKPVADLSSKLPDLAFVVMVLGIALAITIALFTLNGVSRIETTHPASWFDRIRRRRHV</sequence>
<dbReference type="EMBL" id="MHCX01000044">
    <property type="protein sequence ID" value="OGY28773.1"/>
    <property type="molecule type" value="Genomic_DNA"/>
</dbReference>
<accession>A0A1G1WM75</accession>
<keyword evidence="1" id="KW-1133">Transmembrane helix</keyword>
<proteinExistence type="predicted"/>
<feature type="transmembrane region" description="Helical" evidence="1">
    <location>
        <begin position="51"/>
        <end position="71"/>
    </location>
</feature>
<dbReference type="AlphaFoldDB" id="A0A1G1WM75"/>
<evidence type="ECO:0000313" key="3">
    <source>
        <dbReference type="Proteomes" id="UP000177821"/>
    </source>
</evidence>
<gene>
    <name evidence="2" type="ORF">A3J50_00005</name>
</gene>
<keyword evidence="1" id="KW-0812">Transmembrane</keyword>
<protein>
    <submittedName>
        <fullName evidence="2">Uncharacterized protein</fullName>
    </submittedName>
</protein>
<comment type="caution">
    <text evidence="2">The sequence shown here is derived from an EMBL/GenBank/DDBJ whole genome shotgun (WGS) entry which is preliminary data.</text>
</comment>